<keyword evidence="9" id="KW-1133">Transmembrane helix</keyword>
<dbReference type="InterPro" id="IPR050651">
    <property type="entry name" value="Plant_Cytochrome_P450_Monoox"/>
</dbReference>
<reference evidence="10 11" key="1">
    <citation type="submission" date="2024-03" db="EMBL/GenBank/DDBJ databases">
        <authorList>
            <person name="Martinez-Hernandez J."/>
        </authorList>
    </citation>
    <scope>NUCLEOTIDE SEQUENCE [LARGE SCALE GENOMIC DNA]</scope>
</reference>
<comment type="similarity">
    <text evidence="1 8">Belongs to the cytochrome P450 family.</text>
</comment>
<dbReference type="InterPro" id="IPR002401">
    <property type="entry name" value="Cyt_P450_E_grp-I"/>
</dbReference>
<keyword evidence="5 7" id="KW-0408">Iron</keyword>
<evidence type="ECO:0000256" key="2">
    <source>
        <dbReference type="ARBA" id="ARBA00022617"/>
    </source>
</evidence>
<proteinExistence type="inferred from homology"/>
<feature type="transmembrane region" description="Helical" evidence="9">
    <location>
        <begin position="315"/>
        <end position="338"/>
    </location>
</feature>
<dbReference type="FunFam" id="1.10.630.10:FF:000026">
    <property type="entry name" value="Cytochrome P450 82C4"/>
    <property type="match status" value="1"/>
</dbReference>
<evidence type="ECO:0000313" key="10">
    <source>
        <dbReference type="EMBL" id="CAL0305073.1"/>
    </source>
</evidence>
<dbReference type="GO" id="GO:0005506">
    <property type="term" value="F:iron ion binding"/>
    <property type="evidence" value="ECO:0007669"/>
    <property type="project" value="InterPro"/>
</dbReference>
<accession>A0AAV1W7F0</accession>
<dbReference type="SUPFAM" id="SSF48264">
    <property type="entry name" value="Cytochrome P450"/>
    <property type="match status" value="1"/>
</dbReference>
<evidence type="ECO:0000313" key="11">
    <source>
        <dbReference type="Proteomes" id="UP001497480"/>
    </source>
</evidence>
<dbReference type="CDD" id="cd20654">
    <property type="entry name" value="CYP82"/>
    <property type="match status" value="1"/>
</dbReference>
<organism evidence="10 11">
    <name type="scientific">Lupinus luteus</name>
    <name type="common">European yellow lupine</name>
    <dbReference type="NCBI Taxonomy" id="3873"/>
    <lineage>
        <taxon>Eukaryota</taxon>
        <taxon>Viridiplantae</taxon>
        <taxon>Streptophyta</taxon>
        <taxon>Embryophyta</taxon>
        <taxon>Tracheophyta</taxon>
        <taxon>Spermatophyta</taxon>
        <taxon>Magnoliopsida</taxon>
        <taxon>eudicotyledons</taxon>
        <taxon>Gunneridae</taxon>
        <taxon>Pentapetalae</taxon>
        <taxon>rosids</taxon>
        <taxon>fabids</taxon>
        <taxon>Fabales</taxon>
        <taxon>Fabaceae</taxon>
        <taxon>Papilionoideae</taxon>
        <taxon>50 kb inversion clade</taxon>
        <taxon>genistoids sensu lato</taxon>
        <taxon>core genistoids</taxon>
        <taxon>Genisteae</taxon>
        <taxon>Lupinus</taxon>
    </lineage>
</organism>
<protein>
    <recommendedName>
        <fullName evidence="12">Cytochrome P450</fullName>
    </recommendedName>
</protein>
<keyword evidence="4 8" id="KW-0560">Oxidoreductase</keyword>
<comment type="caution">
    <text evidence="10">The sequence shown here is derived from an EMBL/GenBank/DDBJ whole genome shotgun (WGS) entry which is preliminary data.</text>
</comment>
<dbReference type="PRINTS" id="PR00463">
    <property type="entry name" value="EP450I"/>
</dbReference>
<dbReference type="PANTHER" id="PTHR47947">
    <property type="entry name" value="CYTOCHROME P450 82C3-RELATED"/>
    <property type="match status" value="1"/>
</dbReference>
<evidence type="ECO:0000256" key="5">
    <source>
        <dbReference type="ARBA" id="ARBA00023004"/>
    </source>
</evidence>
<dbReference type="GO" id="GO:0020037">
    <property type="term" value="F:heme binding"/>
    <property type="evidence" value="ECO:0007669"/>
    <property type="project" value="InterPro"/>
</dbReference>
<evidence type="ECO:0000256" key="4">
    <source>
        <dbReference type="ARBA" id="ARBA00023002"/>
    </source>
</evidence>
<dbReference type="PANTHER" id="PTHR47947:SF49">
    <property type="entry name" value="CYTOCHROME P450 FAMILY PROTEIN"/>
    <property type="match status" value="1"/>
</dbReference>
<dbReference type="PROSITE" id="PS00086">
    <property type="entry name" value="CYTOCHROME_P450"/>
    <property type="match status" value="1"/>
</dbReference>
<keyword evidence="3 7" id="KW-0479">Metal-binding</keyword>
<evidence type="ECO:0000256" key="3">
    <source>
        <dbReference type="ARBA" id="ARBA00022723"/>
    </source>
</evidence>
<dbReference type="PRINTS" id="PR00385">
    <property type="entry name" value="P450"/>
</dbReference>
<keyword evidence="11" id="KW-1185">Reference proteome</keyword>
<evidence type="ECO:0000256" key="1">
    <source>
        <dbReference type="ARBA" id="ARBA00010617"/>
    </source>
</evidence>
<keyword evidence="6 8" id="KW-0503">Monooxygenase</keyword>
<gene>
    <name evidence="10" type="ORF">LLUT_LOCUS6133</name>
</gene>
<dbReference type="InterPro" id="IPR017972">
    <property type="entry name" value="Cyt_P450_CS"/>
</dbReference>
<dbReference type="Gene3D" id="1.10.630.10">
    <property type="entry name" value="Cytochrome P450"/>
    <property type="match status" value="1"/>
</dbReference>
<sequence length="522" mass="59151">MPLVFSSLNTILIGLLSLFLFSLFLLRRSKVIRGREPPLVAGAWPIMGHLPLLSGSKVPHLTLGSMADKYGPIFTVMLGSQRAVVLSNWKVAKVCFTTNDLAVSSRPRLVAVQQMSYNQAMFAFASYSPYWREMRKIATLELLSNRRVELLSHVRVFEVETSIKELYKLWNDKKNHSDQVEVEMTQWLGELTLNVILRIIAGKRNYGNACEADQEEARRCLKAMGKFFHLMGLFVVGDSIPWLRWLDLGGHEKAMKENAKELDTILGEWLDEHRRKRASCESVVDQDFIDVMLSILDGIKITEYDTDTIIKSTSLILVAAAIDTTTVTLTWAICFLLNNPCVLKEAQKELEIQVGKERTVKESDISNLVYIQAIVKETLRLHPAAPLSGSREFTEDCTINGYQIQKGTRLITNLWKIHTDPSIWSDPLEFKPERFLTTHKDVDVRGHDFELIPFGSGRRICPGISFALHTIHLALARFLQSFEISKISDEPVDMTEIFGLTNMKATPLEVLIKPRLASNLYG</sequence>
<keyword evidence="9" id="KW-0812">Transmembrane</keyword>
<comment type="cofactor">
    <cofactor evidence="7">
        <name>heme</name>
        <dbReference type="ChEBI" id="CHEBI:30413"/>
    </cofactor>
</comment>
<dbReference type="Proteomes" id="UP001497480">
    <property type="component" value="Unassembled WGS sequence"/>
</dbReference>
<dbReference type="GO" id="GO:0004497">
    <property type="term" value="F:monooxygenase activity"/>
    <property type="evidence" value="ECO:0007669"/>
    <property type="project" value="UniProtKB-KW"/>
</dbReference>
<dbReference type="EMBL" id="CAXHTB010000004">
    <property type="protein sequence ID" value="CAL0305073.1"/>
    <property type="molecule type" value="Genomic_DNA"/>
</dbReference>
<dbReference type="Pfam" id="PF00067">
    <property type="entry name" value="p450"/>
    <property type="match status" value="1"/>
</dbReference>
<feature type="transmembrane region" description="Helical" evidence="9">
    <location>
        <begin position="6"/>
        <end position="26"/>
    </location>
</feature>
<name>A0AAV1W7F0_LUPLU</name>
<evidence type="ECO:0000256" key="7">
    <source>
        <dbReference type="PIRSR" id="PIRSR602401-1"/>
    </source>
</evidence>
<evidence type="ECO:0000256" key="9">
    <source>
        <dbReference type="SAM" id="Phobius"/>
    </source>
</evidence>
<dbReference type="GO" id="GO:0016705">
    <property type="term" value="F:oxidoreductase activity, acting on paired donors, with incorporation or reduction of molecular oxygen"/>
    <property type="evidence" value="ECO:0007669"/>
    <property type="project" value="InterPro"/>
</dbReference>
<dbReference type="AlphaFoldDB" id="A0AAV1W7F0"/>
<feature type="binding site" description="axial binding residue" evidence="7">
    <location>
        <position position="461"/>
    </location>
    <ligand>
        <name>heme</name>
        <dbReference type="ChEBI" id="CHEBI:30413"/>
    </ligand>
    <ligandPart>
        <name>Fe</name>
        <dbReference type="ChEBI" id="CHEBI:18248"/>
    </ligandPart>
</feature>
<feature type="transmembrane region" description="Helical" evidence="9">
    <location>
        <begin position="227"/>
        <end position="245"/>
    </location>
</feature>
<dbReference type="InterPro" id="IPR036396">
    <property type="entry name" value="Cyt_P450_sf"/>
</dbReference>
<evidence type="ECO:0000256" key="6">
    <source>
        <dbReference type="ARBA" id="ARBA00023033"/>
    </source>
</evidence>
<keyword evidence="2 7" id="KW-0349">Heme</keyword>
<dbReference type="InterPro" id="IPR001128">
    <property type="entry name" value="Cyt_P450"/>
</dbReference>
<evidence type="ECO:0008006" key="12">
    <source>
        <dbReference type="Google" id="ProtNLM"/>
    </source>
</evidence>
<evidence type="ECO:0000256" key="8">
    <source>
        <dbReference type="RuleBase" id="RU000461"/>
    </source>
</evidence>
<keyword evidence="9" id="KW-0472">Membrane</keyword>